<accession>A0AAE0GJY5</accession>
<gene>
    <name evidence="2" type="ORF">CYMTET_12686</name>
</gene>
<dbReference type="Proteomes" id="UP001190700">
    <property type="component" value="Unassembled WGS sequence"/>
</dbReference>
<name>A0AAE0GJY5_9CHLO</name>
<proteinExistence type="predicted"/>
<dbReference type="EMBL" id="LGRX02004908">
    <property type="protein sequence ID" value="KAK3279431.1"/>
    <property type="molecule type" value="Genomic_DNA"/>
</dbReference>
<reference evidence="2 3" key="1">
    <citation type="journal article" date="2015" name="Genome Biol. Evol.">
        <title>Comparative Genomics of a Bacterivorous Green Alga Reveals Evolutionary Causalities and Consequences of Phago-Mixotrophic Mode of Nutrition.</title>
        <authorList>
            <person name="Burns J.A."/>
            <person name="Paasch A."/>
            <person name="Narechania A."/>
            <person name="Kim E."/>
        </authorList>
    </citation>
    <scope>NUCLEOTIDE SEQUENCE [LARGE SCALE GENOMIC DNA]</scope>
    <source>
        <strain evidence="2 3">PLY_AMNH</strain>
    </source>
</reference>
<comment type="caution">
    <text evidence="2">The sequence shown here is derived from an EMBL/GenBank/DDBJ whole genome shotgun (WGS) entry which is preliminary data.</text>
</comment>
<evidence type="ECO:0000313" key="3">
    <source>
        <dbReference type="Proteomes" id="UP001190700"/>
    </source>
</evidence>
<protein>
    <submittedName>
        <fullName evidence="2">Uncharacterized protein</fullName>
    </submittedName>
</protein>
<dbReference type="AlphaFoldDB" id="A0AAE0GJY5"/>
<organism evidence="2 3">
    <name type="scientific">Cymbomonas tetramitiformis</name>
    <dbReference type="NCBI Taxonomy" id="36881"/>
    <lineage>
        <taxon>Eukaryota</taxon>
        <taxon>Viridiplantae</taxon>
        <taxon>Chlorophyta</taxon>
        <taxon>Pyramimonadophyceae</taxon>
        <taxon>Pyramimonadales</taxon>
        <taxon>Pyramimonadaceae</taxon>
        <taxon>Cymbomonas</taxon>
    </lineage>
</organism>
<feature type="region of interest" description="Disordered" evidence="1">
    <location>
        <begin position="71"/>
        <end position="94"/>
    </location>
</feature>
<keyword evidence="3" id="KW-1185">Reference proteome</keyword>
<sequence length="553" mass="57284">MRPQRVPEACCRHVLTAGAGALAATCPQLVPEAYRRHALIAGAGGLSAKCSQVMPEAWCRHVLTAGAGGLSPPRAHSGCRGPSRRHVPTAGAGGMVPPRAHSGCRGLVAATCPQLVPEAWCRHVLTAGTGGLSPPRAHSGWRRHGAATCSQRWRGPARRHVPTAGAGAFRRHVPTAGAGGMVPPRAHSGCRGLVAATCSQLVPEACRRHVLTAGTGGLSPPRAHSGWRRHGAATCSQRVPGAFSPPRAKAIQDVVAAGVTGSASLILTGDALAGAGGLSPPRARSSCWGLVAATCPQLVPEACRRHVPTAGAGGLSPPRAHSGCRRLVAATCSQRLAEAYRRHVLTERAHWRVREVHGAACQGGHSGWPGAFLAPPRDAGGMVPPLRRSGCLGLSPPRATQRVPGALLAATRSQRVPGACRRHVPTAGAGGLSPPRAHGGWCRGLSVAMFSQREDIKQWHGFTLKTIQGRDIESNGLELHAQRHHQPRELFDVTIDGKPFLFPANQHMFTNGVGPSAVSAFLMQLSSCNDLAAFTVTESLASGGAGAATGGVQ</sequence>
<evidence type="ECO:0000313" key="2">
    <source>
        <dbReference type="EMBL" id="KAK3279431.1"/>
    </source>
</evidence>
<evidence type="ECO:0000256" key="1">
    <source>
        <dbReference type="SAM" id="MobiDB-lite"/>
    </source>
</evidence>